<dbReference type="InterPro" id="IPR024688">
    <property type="entry name" value="Mac_dom"/>
</dbReference>
<dbReference type="PROSITE" id="PS00101">
    <property type="entry name" value="HEXAPEP_TRANSFERASES"/>
    <property type="match status" value="1"/>
</dbReference>
<comment type="similarity">
    <text evidence="1 5">Belongs to the transferase hexapeptide repeat family.</text>
</comment>
<dbReference type="PANTHER" id="PTHR43017:SF1">
    <property type="entry name" value="ACETYLTRANSFERASE YJL218W-RELATED"/>
    <property type="match status" value="1"/>
</dbReference>
<dbReference type="Pfam" id="PF14602">
    <property type="entry name" value="Hexapep_2"/>
    <property type="match status" value="1"/>
</dbReference>
<reference evidence="7 8" key="1">
    <citation type="submission" date="2021-06" db="EMBL/GenBank/DDBJ databases">
        <authorList>
            <person name="Sun Q."/>
            <person name="Li D."/>
        </authorList>
    </citation>
    <scope>NUCLEOTIDE SEQUENCE [LARGE SCALE GENOMIC DNA]</scope>
    <source>
        <strain evidence="7 8">MSJd-7</strain>
    </source>
</reference>
<sequence>MTEQEKRDLGLWYDANYDPSILQEREHADTLCFQFNATAPNQKEQQQEILSQLLPKLGKDVVILPPFYTDYGYHCIIGEGSFFNHGAYLMDCAPITIGSHCFIGPNCGMYTAIHPLLPDERNQGLECAKPITLGDNVWLGGDVTILPGVTIGSGSVIGAGSVVTKDIPAGVLAYGNPCRVIRPLTEQDHIAKPI</sequence>
<proteinExistence type="inferred from homology"/>
<dbReference type="EC" id="2.3.1.-" evidence="5"/>
<dbReference type="SMART" id="SM01266">
    <property type="entry name" value="Mac"/>
    <property type="match status" value="1"/>
</dbReference>
<feature type="domain" description="Maltose/galactoside acetyltransferase" evidence="6">
    <location>
        <begin position="4"/>
        <end position="59"/>
    </location>
</feature>
<name>A0ABS6EVQ7_9FIRM</name>
<dbReference type="CDD" id="cd03357">
    <property type="entry name" value="LbH_MAT_GAT"/>
    <property type="match status" value="1"/>
</dbReference>
<accession>A0ABS6EVQ7</accession>
<dbReference type="InterPro" id="IPR018357">
    <property type="entry name" value="Hexapep_transf_CS"/>
</dbReference>
<evidence type="ECO:0000256" key="3">
    <source>
        <dbReference type="ARBA" id="ARBA00022737"/>
    </source>
</evidence>
<dbReference type="Pfam" id="PF00132">
    <property type="entry name" value="Hexapep"/>
    <property type="match status" value="1"/>
</dbReference>
<keyword evidence="8" id="KW-1185">Reference proteome</keyword>
<evidence type="ECO:0000256" key="1">
    <source>
        <dbReference type="ARBA" id="ARBA00007274"/>
    </source>
</evidence>
<comment type="caution">
    <text evidence="7">The sequence shown here is derived from an EMBL/GenBank/DDBJ whole genome shotgun (WGS) entry which is preliminary data.</text>
</comment>
<protein>
    <recommendedName>
        <fullName evidence="5">Acetyltransferase</fullName>
        <ecNumber evidence="5">2.3.1.-</ecNumber>
    </recommendedName>
</protein>
<dbReference type="Proteomes" id="UP000783588">
    <property type="component" value="Unassembled WGS sequence"/>
</dbReference>
<evidence type="ECO:0000256" key="5">
    <source>
        <dbReference type="RuleBase" id="RU367021"/>
    </source>
</evidence>
<dbReference type="InterPro" id="IPR001451">
    <property type="entry name" value="Hexapep"/>
</dbReference>
<dbReference type="EMBL" id="JAHLQI010000011">
    <property type="protein sequence ID" value="MBU5491540.1"/>
    <property type="molecule type" value="Genomic_DNA"/>
</dbReference>
<dbReference type="PANTHER" id="PTHR43017">
    <property type="entry name" value="GALACTOSIDE O-ACETYLTRANSFERASE"/>
    <property type="match status" value="1"/>
</dbReference>
<keyword evidence="4 5" id="KW-0012">Acyltransferase</keyword>
<evidence type="ECO:0000313" key="8">
    <source>
        <dbReference type="Proteomes" id="UP000783588"/>
    </source>
</evidence>
<evidence type="ECO:0000256" key="2">
    <source>
        <dbReference type="ARBA" id="ARBA00022679"/>
    </source>
</evidence>
<evidence type="ECO:0000256" key="4">
    <source>
        <dbReference type="ARBA" id="ARBA00023315"/>
    </source>
</evidence>
<keyword evidence="2 5" id="KW-0808">Transferase</keyword>
<gene>
    <name evidence="7" type="ORF">KQI75_13095</name>
</gene>
<keyword evidence="3" id="KW-0677">Repeat</keyword>
<evidence type="ECO:0000313" key="7">
    <source>
        <dbReference type="EMBL" id="MBU5491540.1"/>
    </source>
</evidence>
<organism evidence="7 8">
    <name type="scientific">Butyricicoccus intestinisimiae</name>
    <dbReference type="NCBI Taxonomy" id="2841509"/>
    <lineage>
        <taxon>Bacteria</taxon>
        <taxon>Bacillati</taxon>
        <taxon>Bacillota</taxon>
        <taxon>Clostridia</taxon>
        <taxon>Eubacteriales</taxon>
        <taxon>Butyricicoccaceae</taxon>
        <taxon>Butyricicoccus</taxon>
    </lineage>
</organism>
<evidence type="ECO:0000259" key="6">
    <source>
        <dbReference type="SMART" id="SM01266"/>
    </source>
</evidence>
<dbReference type="Pfam" id="PF12464">
    <property type="entry name" value="Mac"/>
    <property type="match status" value="1"/>
</dbReference>
<dbReference type="RefSeq" id="WP_216471283.1">
    <property type="nucleotide sequence ID" value="NZ_JAHLQI010000011.1"/>
</dbReference>
<dbReference type="InterPro" id="IPR039369">
    <property type="entry name" value="LacA-like"/>
</dbReference>